<evidence type="ECO:0000313" key="1">
    <source>
        <dbReference type="EMBL" id="WAR26202.1"/>
    </source>
</evidence>
<gene>
    <name evidence="1" type="ORF">MAR_011906</name>
</gene>
<keyword evidence="2" id="KW-1185">Reference proteome</keyword>
<accession>A0ABY7FYT2</accession>
<reference evidence="1" key="1">
    <citation type="submission" date="2022-11" db="EMBL/GenBank/DDBJ databases">
        <title>Centuries of genome instability and evolution in soft-shell clam transmissible cancer (bioRxiv).</title>
        <authorList>
            <person name="Hart S.F.M."/>
            <person name="Yonemitsu M.A."/>
            <person name="Giersch R.M."/>
            <person name="Beal B.F."/>
            <person name="Arriagada G."/>
            <person name="Davis B.W."/>
            <person name="Ostrander E.A."/>
            <person name="Goff S.P."/>
            <person name="Metzger M.J."/>
        </authorList>
    </citation>
    <scope>NUCLEOTIDE SEQUENCE</scope>
    <source>
        <strain evidence="1">MELC-2E11</strain>
        <tissue evidence="1">Siphon/mantle</tissue>
    </source>
</reference>
<dbReference type="Proteomes" id="UP001164746">
    <property type="component" value="Chromosome 14"/>
</dbReference>
<sequence>MAFRTQGLVESAPWRVHLVPQALRHQEVVSQALSKLTARLVHQVTIAWPAVQTTQLACVRAVTYCLDGTTVDNQYSCPAETFNNLTDCQL</sequence>
<name>A0ABY7FYT2_MYAAR</name>
<protein>
    <submittedName>
        <fullName evidence="1">Uncharacterized protein</fullName>
    </submittedName>
</protein>
<organism evidence="1 2">
    <name type="scientific">Mya arenaria</name>
    <name type="common">Soft-shell clam</name>
    <dbReference type="NCBI Taxonomy" id="6604"/>
    <lineage>
        <taxon>Eukaryota</taxon>
        <taxon>Metazoa</taxon>
        <taxon>Spiralia</taxon>
        <taxon>Lophotrochozoa</taxon>
        <taxon>Mollusca</taxon>
        <taxon>Bivalvia</taxon>
        <taxon>Autobranchia</taxon>
        <taxon>Heteroconchia</taxon>
        <taxon>Euheterodonta</taxon>
        <taxon>Imparidentia</taxon>
        <taxon>Neoheterodontei</taxon>
        <taxon>Myida</taxon>
        <taxon>Myoidea</taxon>
        <taxon>Myidae</taxon>
        <taxon>Mya</taxon>
    </lineage>
</organism>
<evidence type="ECO:0000313" key="2">
    <source>
        <dbReference type="Proteomes" id="UP001164746"/>
    </source>
</evidence>
<proteinExistence type="predicted"/>
<dbReference type="EMBL" id="CP111025">
    <property type="protein sequence ID" value="WAR26202.1"/>
    <property type="molecule type" value="Genomic_DNA"/>
</dbReference>